<name>A0A9W2UNU2_PANPR</name>
<gene>
    <name evidence="3" type="primary">LOC128773861</name>
</gene>
<dbReference type="GO" id="GO:0019888">
    <property type="term" value="F:protein phosphatase regulator activity"/>
    <property type="evidence" value="ECO:0007669"/>
    <property type="project" value="TreeGrafter"/>
</dbReference>
<protein>
    <submittedName>
        <fullName evidence="3">Synapsin-1-like isoform X1</fullName>
    </submittedName>
</protein>
<dbReference type="AlphaFoldDB" id="A0A9W2UNU2"/>
<dbReference type="GO" id="GO:0000159">
    <property type="term" value="C:protein phosphatase type 2A complex"/>
    <property type="evidence" value="ECO:0007669"/>
    <property type="project" value="TreeGrafter"/>
</dbReference>
<proteinExistence type="predicted"/>
<evidence type="ECO:0000256" key="1">
    <source>
        <dbReference type="SAM" id="MobiDB-lite"/>
    </source>
</evidence>
<dbReference type="GeneID" id="128773861"/>
<evidence type="ECO:0000313" key="2">
    <source>
        <dbReference type="Proteomes" id="UP001165780"/>
    </source>
</evidence>
<sequence length="397" mass="43356">MWQGRPVFSAGFQGGRSRSGLPGTRQGRGASLEQAVWCRGQGAPVPALPACAQELAAPQVTSRVCPEALCTPTPGTSRAVPQISPSRPVCSPRDGGRAGSWLPPGAPCRAAGHQPPATGPRGGAAGRPLPLPRPCALLSLWNAGGPGPAPRAPGRPRMERPEPGRPDRPAGRSRYPEPAGPGPAQPRERERERGVWPGPRRPVRADMRLRELSLRQDPDLRQELASLARGCDFVLPSRFKKRLKAFRQVQVQTKKEEPLPPASSESIPAFYFPRGRPQDTVNVDAVIAKIERTFAQFPHERATVEDMGRVAKVHSMVLCTRVFPRRTLCWRSRLVRPGGSRSARSVGPRTSPTVWAEARQCRPAEVTRMLGPFRPVCQGVETSLMGRRKRVGKRRRS</sequence>
<dbReference type="Proteomes" id="UP001165780">
    <property type="component" value="Unplaced"/>
</dbReference>
<feature type="compositionally biased region" description="Basic and acidic residues" evidence="1">
    <location>
        <begin position="156"/>
        <end position="170"/>
    </location>
</feature>
<keyword evidence="2" id="KW-1185">Reference proteome</keyword>
<evidence type="ECO:0000313" key="3">
    <source>
        <dbReference type="RefSeq" id="XP_053747825.1"/>
    </source>
</evidence>
<reference evidence="3" key="1">
    <citation type="submission" date="2025-08" db="UniProtKB">
        <authorList>
            <consortium name="RefSeq"/>
        </authorList>
    </citation>
    <scope>IDENTIFICATION</scope>
    <source>
        <tissue evidence="3">Whole blood</tissue>
    </source>
</reference>
<feature type="region of interest" description="Disordered" evidence="1">
    <location>
        <begin position="73"/>
        <end position="201"/>
    </location>
</feature>
<organism evidence="2 3">
    <name type="scientific">Panthera pardus</name>
    <name type="common">Leopard</name>
    <name type="synonym">Felis pardus</name>
    <dbReference type="NCBI Taxonomy" id="9691"/>
    <lineage>
        <taxon>Eukaryota</taxon>
        <taxon>Metazoa</taxon>
        <taxon>Chordata</taxon>
        <taxon>Craniata</taxon>
        <taxon>Vertebrata</taxon>
        <taxon>Euteleostomi</taxon>
        <taxon>Mammalia</taxon>
        <taxon>Eutheria</taxon>
        <taxon>Laurasiatheria</taxon>
        <taxon>Carnivora</taxon>
        <taxon>Feliformia</taxon>
        <taxon>Felidae</taxon>
        <taxon>Pantherinae</taxon>
        <taxon>Panthera</taxon>
    </lineage>
</organism>
<feature type="region of interest" description="Disordered" evidence="1">
    <location>
        <begin position="1"/>
        <end position="28"/>
    </location>
</feature>
<accession>A0A9W2UNU2</accession>
<dbReference type="RefSeq" id="XP_053747825.1">
    <property type="nucleotide sequence ID" value="XM_053891850.1"/>
</dbReference>
<dbReference type="PANTHER" id="PTHR14095">
    <property type="entry name" value="PHOSPHATASE 2A REGULATORY SUBUNIT-RELATED"/>
    <property type="match status" value="1"/>
</dbReference>
<dbReference type="Gene3D" id="1.10.238.230">
    <property type="match status" value="1"/>
</dbReference>
<dbReference type="PANTHER" id="PTHR14095:SF1">
    <property type="entry name" value="SERINE_THREONINE-PROTEIN PHOSPHATASE 2A REGULATORY SUBUNIT B'' SUBUNIT BETA"/>
    <property type="match status" value="1"/>
</dbReference>